<accession>A0ABV5I685</accession>
<name>A0ABV5I685_9ACTN</name>
<reference evidence="2 3" key="1">
    <citation type="submission" date="2024-09" db="EMBL/GenBank/DDBJ databases">
        <authorList>
            <person name="Sun Q."/>
            <person name="Mori K."/>
        </authorList>
    </citation>
    <scope>NUCLEOTIDE SEQUENCE [LARGE SCALE GENOMIC DNA]</scope>
    <source>
        <strain evidence="2 3">CCM 3426</strain>
    </source>
</reference>
<dbReference type="Pfam" id="PF13560">
    <property type="entry name" value="HTH_31"/>
    <property type="match status" value="1"/>
</dbReference>
<dbReference type="InterPro" id="IPR001387">
    <property type="entry name" value="Cro/C1-type_HTH"/>
</dbReference>
<keyword evidence="3" id="KW-1185">Reference proteome</keyword>
<dbReference type="CDD" id="cd00093">
    <property type="entry name" value="HTH_XRE"/>
    <property type="match status" value="1"/>
</dbReference>
<feature type="region of interest" description="Disordered" evidence="1">
    <location>
        <begin position="47"/>
        <end position="104"/>
    </location>
</feature>
<organism evidence="2 3">
    <name type="scientific">Nonomuraea spiralis</name>
    <dbReference type="NCBI Taxonomy" id="46182"/>
    <lineage>
        <taxon>Bacteria</taxon>
        <taxon>Bacillati</taxon>
        <taxon>Actinomycetota</taxon>
        <taxon>Actinomycetes</taxon>
        <taxon>Streptosporangiales</taxon>
        <taxon>Streptosporangiaceae</taxon>
        <taxon>Nonomuraea</taxon>
    </lineage>
</organism>
<dbReference type="RefSeq" id="WP_379478540.1">
    <property type="nucleotide sequence ID" value="NZ_BMRC01000001.1"/>
</dbReference>
<sequence>MQQDKPGRELRALRLARDLTIAQAARTSGCASGEVFRVENGLTLGRPRFPGWPRCSSMSVSDRQETPDAQAGHHAGARSRSGRSGSWRLRGGIRFEGASSGSEG</sequence>
<feature type="compositionally biased region" description="Low complexity" evidence="1">
    <location>
        <begin position="82"/>
        <end position="92"/>
    </location>
</feature>
<evidence type="ECO:0000313" key="2">
    <source>
        <dbReference type="EMBL" id="MFB9200034.1"/>
    </source>
</evidence>
<dbReference type="EMBL" id="JBHMEI010000001">
    <property type="protein sequence ID" value="MFB9200034.1"/>
    <property type="molecule type" value="Genomic_DNA"/>
</dbReference>
<gene>
    <name evidence="2" type="ORF">ACFFV7_02420</name>
</gene>
<protein>
    <submittedName>
        <fullName evidence="2">Helix-turn-helix domain-containing protein</fullName>
    </submittedName>
</protein>
<proteinExistence type="predicted"/>
<evidence type="ECO:0000313" key="3">
    <source>
        <dbReference type="Proteomes" id="UP001589647"/>
    </source>
</evidence>
<dbReference type="SUPFAM" id="SSF47413">
    <property type="entry name" value="lambda repressor-like DNA-binding domains"/>
    <property type="match status" value="1"/>
</dbReference>
<comment type="caution">
    <text evidence="2">The sequence shown here is derived from an EMBL/GenBank/DDBJ whole genome shotgun (WGS) entry which is preliminary data.</text>
</comment>
<dbReference type="Proteomes" id="UP001589647">
    <property type="component" value="Unassembled WGS sequence"/>
</dbReference>
<dbReference type="InterPro" id="IPR010982">
    <property type="entry name" value="Lambda_DNA-bd_dom_sf"/>
</dbReference>
<evidence type="ECO:0000256" key="1">
    <source>
        <dbReference type="SAM" id="MobiDB-lite"/>
    </source>
</evidence>